<reference evidence="1" key="1">
    <citation type="submission" date="2014-11" db="EMBL/GenBank/DDBJ databases">
        <authorList>
            <person name="Amaro Gonzalez C."/>
        </authorList>
    </citation>
    <scope>NUCLEOTIDE SEQUENCE</scope>
</reference>
<dbReference type="AlphaFoldDB" id="A0A0E9PUT5"/>
<dbReference type="EMBL" id="GBXM01100737">
    <property type="protein sequence ID" value="JAH07840.1"/>
    <property type="molecule type" value="Transcribed_RNA"/>
</dbReference>
<reference evidence="1" key="2">
    <citation type="journal article" date="2015" name="Fish Shellfish Immunol.">
        <title>Early steps in the European eel (Anguilla anguilla)-Vibrio vulnificus interaction in the gills: Role of the RtxA13 toxin.</title>
        <authorList>
            <person name="Callol A."/>
            <person name="Pajuelo D."/>
            <person name="Ebbesson L."/>
            <person name="Teles M."/>
            <person name="MacKenzie S."/>
            <person name="Amaro C."/>
        </authorList>
    </citation>
    <scope>NUCLEOTIDE SEQUENCE</scope>
</reference>
<sequence length="74" mass="8299">MRNDASAFLSDTRVNSVCGKFSGLILRMLSSSENILLMTPLGEDGLSKINFEVMVRVTLQRFYGLVWPSRSRSV</sequence>
<evidence type="ECO:0000313" key="1">
    <source>
        <dbReference type="EMBL" id="JAH07840.1"/>
    </source>
</evidence>
<proteinExistence type="predicted"/>
<protein>
    <submittedName>
        <fullName evidence="1">Uncharacterized protein</fullName>
    </submittedName>
</protein>
<name>A0A0E9PUT5_ANGAN</name>
<organism evidence="1">
    <name type="scientific">Anguilla anguilla</name>
    <name type="common">European freshwater eel</name>
    <name type="synonym">Muraena anguilla</name>
    <dbReference type="NCBI Taxonomy" id="7936"/>
    <lineage>
        <taxon>Eukaryota</taxon>
        <taxon>Metazoa</taxon>
        <taxon>Chordata</taxon>
        <taxon>Craniata</taxon>
        <taxon>Vertebrata</taxon>
        <taxon>Euteleostomi</taxon>
        <taxon>Actinopterygii</taxon>
        <taxon>Neopterygii</taxon>
        <taxon>Teleostei</taxon>
        <taxon>Anguilliformes</taxon>
        <taxon>Anguillidae</taxon>
        <taxon>Anguilla</taxon>
    </lineage>
</organism>
<accession>A0A0E9PUT5</accession>